<proteinExistence type="predicted"/>
<evidence type="ECO:0000256" key="1">
    <source>
        <dbReference type="SAM" id="SignalP"/>
    </source>
</evidence>
<sequence length="143" mass="16388">MKKILLLLCLWSASLQAQTVWFNVMGDPADETVNTIEVDPTPVSINGETRIMRVRVSRSANRVSWDGAPYRSYVSEVLFDCANNTARYISIDYYSQPAWKGEPYQRSLYSQGKPRPMQFRDVEPNPYRRIIRAACETSSISNN</sequence>
<gene>
    <name evidence="3" type="ORF">ABLV49_10850</name>
</gene>
<evidence type="ECO:0000259" key="2">
    <source>
        <dbReference type="Pfam" id="PF16747"/>
    </source>
</evidence>
<feature type="chain" id="PRO_5043750441" evidence="1">
    <location>
        <begin position="18"/>
        <end position="143"/>
    </location>
</feature>
<dbReference type="InterPro" id="IPR031939">
    <property type="entry name" value="Adhesin_E-like"/>
</dbReference>
<reference evidence="3" key="1">
    <citation type="submission" date="2024-05" db="EMBL/GenBank/DDBJ databases">
        <authorList>
            <person name="Bunk B."/>
            <person name="Swiderski J."/>
            <person name="Sproer C."/>
            <person name="Thiel V."/>
        </authorList>
    </citation>
    <scope>NUCLEOTIDE SEQUENCE</scope>
    <source>
        <strain evidence="3">DSM 17735</strain>
    </source>
</reference>
<accession>A0AAU7LLD0</accession>
<feature type="domain" description="Surface-adhesin protein E-like" evidence="2">
    <location>
        <begin position="21"/>
        <end position="135"/>
    </location>
</feature>
<dbReference type="RefSeq" id="WP_349276426.1">
    <property type="nucleotide sequence ID" value="NZ_CBCSCU010000029.1"/>
</dbReference>
<evidence type="ECO:0000313" key="3">
    <source>
        <dbReference type="EMBL" id="XBP68429.1"/>
    </source>
</evidence>
<feature type="signal peptide" evidence="1">
    <location>
        <begin position="1"/>
        <end position="17"/>
    </location>
</feature>
<keyword evidence="1" id="KW-0732">Signal</keyword>
<dbReference type="AlphaFoldDB" id="A0AAU7LLD0"/>
<organism evidence="3">
    <name type="scientific">Polaromonas hydrogenivorans</name>
    <dbReference type="NCBI Taxonomy" id="335476"/>
    <lineage>
        <taxon>Bacteria</taxon>
        <taxon>Pseudomonadati</taxon>
        <taxon>Pseudomonadota</taxon>
        <taxon>Betaproteobacteria</taxon>
        <taxon>Burkholderiales</taxon>
        <taxon>Comamonadaceae</taxon>
        <taxon>Polaromonas</taxon>
    </lineage>
</organism>
<dbReference type="EMBL" id="CP157675">
    <property type="protein sequence ID" value="XBP68429.1"/>
    <property type="molecule type" value="Genomic_DNA"/>
</dbReference>
<dbReference type="Pfam" id="PF16747">
    <property type="entry name" value="Adhesin_E"/>
    <property type="match status" value="1"/>
</dbReference>
<protein>
    <submittedName>
        <fullName evidence="3">Surface-adhesin E family protein</fullName>
    </submittedName>
</protein>
<name>A0AAU7LLD0_9BURK</name>